<dbReference type="SMART" id="SM01082">
    <property type="entry name" value="CHZ"/>
    <property type="match status" value="1"/>
</dbReference>
<evidence type="ECO:0000256" key="5">
    <source>
        <dbReference type="ARBA" id="ARBA00023242"/>
    </source>
</evidence>
<evidence type="ECO:0000256" key="1">
    <source>
        <dbReference type="ARBA" id="ARBA00002212"/>
    </source>
</evidence>
<organism evidence="8 9">
    <name type="scientific">Crucibulum laeve</name>
    <dbReference type="NCBI Taxonomy" id="68775"/>
    <lineage>
        <taxon>Eukaryota</taxon>
        <taxon>Fungi</taxon>
        <taxon>Dikarya</taxon>
        <taxon>Basidiomycota</taxon>
        <taxon>Agaricomycotina</taxon>
        <taxon>Agaricomycetes</taxon>
        <taxon>Agaricomycetidae</taxon>
        <taxon>Agaricales</taxon>
        <taxon>Agaricineae</taxon>
        <taxon>Nidulariaceae</taxon>
        <taxon>Crucibulum</taxon>
    </lineage>
</organism>
<feature type="domain" description="Histone chaperone" evidence="7">
    <location>
        <begin position="58"/>
        <end position="95"/>
    </location>
</feature>
<accession>A0A5C3MG02</accession>
<dbReference type="InterPro" id="IPR019098">
    <property type="entry name" value="Histone_chaperone_domain_CHZ"/>
</dbReference>
<gene>
    <name evidence="8" type="ORF">BDQ12DRAFT_708178</name>
</gene>
<sequence>MSNSATDPTNTSTTMSVDSTNASPAGKGKGKATEDVSMEDEEEEEEDEDEEGDEEEEEDEEDSFEEIDPSAILPTGRRTRGVKVDYTSKEALAKAGLDANAADEDDDDDVDMKAIERWERVDAGACTTSLGMMCGYGQDGKTRYEPSPEIRLY</sequence>
<reference evidence="8 9" key="1">
    <citation type="journal article" date="2019" name="Nat. Ecol. Evol.">
        <title>Megaphylogeny resolves global patterns of mushroom evolution.</title>
        <authorList>
            <person name="Varga T."/>
            <person name="Krizsan K."/>
            <person name="Foldi C."/>
            <person name="Dima B."/>
            <person name="Sanchez-Garcia M."/>
            <person name="Sanchez-Ramirez S."/>
            <person name="Szollosi G.J."/>
            <person name="Szarkandi J.G."/>
            <person name="Papp V."/>
            <person name="Albert L."/>
            <person name="Andreopoulos W."/>
            <person name="Angelini C."/>
            <person name="Antonin V."/>
            <person name="Barry K.W."/>
            <person name="Bougher N.L."/>
            <person name="Buchanan P."/>
            <person name="Buyck B."/>
            <person name="Bense V."/>
            <person name="Catcheside P."/>
            <person name="Chovatia M."/>
            <person name="Cooper J."/>
            <person name="Damon W."/>
            <person name="Desjardin D."/>
            <person name="Finy P."/>
            <person name="Geml J."/>
            <person name="Haridas S."/>
            <person name="Hughes K."/>
            <person name="Justo A."/>
            <person name="Karasinski D."/>
            <person name="Kautmanova I."/>
            <person name="Kiss B."/>
            <person name="Kocsube S."/>
            <person name="Kotiranta H."/>
            <person name="LaButti K.M."/>
            <person name="Lechner B.E."/>
            <person name="Liimatainen K."/>
            <person name="Lipzen A."/>
            <person name="Lukacs Z."/>
            <person name="Mihaltcheva S."/>
            <person name="Morgado L.N."/>
            <person name="Niskanen T."/>
            <person name="Noordeloos M.E."/>
            <person name="Ohm R.A."/>
            <person name="Ortiz-Santana B."/>
            <person name="Ovrebo C."/>
            <person name="Racz N."/>
            <person name="Riley R."/>
            <person name="Savchenko A."/>
            <person name="Shiryaev A."/>
            <person name="Soop K."/>
            <person name="Spirin V."/>
            <person name="Szebenyi C."/>
            <person name="Tomsovsky M."/>
            <person name="Tulloss R.E."/>
            <person name="Uehling J."/>
            <person name="Grigoriev I.V."/>
            <person name="Vagvolgyi C."/>
            <person name="Papp T."/>
            <person name="Martin F.M."/>
            <person name="Miettinen O."/>
            <person name="Hibbett D.S."/>
            <person name="Nagy L.G."/>
        </authorList>
    </citation>
    <scope>NUCLEOTIDE SEQUENCE [LARGE SCALE GENOMIC DNA]</scope>
    <source>
        <strain evidence="8 9">CBS 166.37</strain>
    </source>
</reference>
<dbReference type="OrthoDB" id="3364766at2759"/>
<evidence type="ECO:0000313" key="9">
    <source>
        <dbReference type="Proteomes" id="UP000308652"/>
    </source>
</evidence>
<protein>
    <recommendedName>
        <fullName evidence="7">Histone chaperone domain-containing protein</fullName>
    </recommendedName>
</protein>
<dbReference type="Pfam" id="PF09649">
    <property type="entry name" value="CHZ"/>
    <property type="match status" value="1"/>
</dbReference>
<dbReference type="GO" id="GO:0005634">
    <property type="term" value="C:nucleus"/>
    <property type="evidence" value="ECO:0007669"/>
    <property type="project" value="UniProtKB-SubCell"/>
</dbReference>
<keyword evidence="9" id="KW-1185">Reference proteome</keyword>
<feature type="compositionally biased region" description="Polar residues" evidence="6">
    <location>
        <begin position="1"/>
        <end position="23"/>
    </location>
</feature>
<dbReference type="AlphaFoldDB" id="A0A5C3MG02"/>
<evidence type="ECO:0000256" key="3">
    <source>
        <dbReference type="ARBA" id="ARBA00008057"/>
    </source>
</evidence>
<feature type="region of interest" description="Disordered" evidence="6">
    <location>
        <begin position="1"/>
        <end position="80"/>
    </location>
</feature>
<feature type="compositionally biased region" description="Acidic residues" evidence="6">
    <location>
        <begin position="36"/>
        <end position="68"/>
    </location>
</feature>
<evidence type="ECO:0000256" key="6">
    <source>
        <dbReference type="SAM" id="MobiDB-lite"/>
    </source>
</evidence>
<keyword evidence="5" id="KW-0539">Nucleus</keyword>
<evidence type="ECO:0000256" key="2">
    <source>
        <dbReference type="ARBA" id="ARBA00004123"/>
    </source>
</evidence>
<evidence type="ECO:0000256" key="4">
    <source>
        <dbReference type="ARBA" id="ARBA00023186"/>
    </source>
</evidence>
<dbReference type="STRING" id="68775.A0A5C3MG02"/>
<keyword evidence="4" id="KW-0143">Chaperone</keyword>
<comment type="function">
    <text evidence="1">Forms a chaperone-bound H2A.Z-H2B complex that acts as a source for SWR1 complex-dependent H2A to H2A.Z histone replacement in chromatin.</text>
</comment>
<evidence type="ECO:0000313" key="8">
    <source>
        <dbReference type="EMBL" id="TFK44170.1"/>
    </source>
</evidence>
<name>A0A5C3MG02_9AGAR</name>
<comment type="subcellular location">
    <subcellularLocation>
        <location evidence="2">Nucleus</location>
    </subcellularLocation>
</comment>
<comment type="similarity">
    <text evidence="3">Belongs to the CHZ1 family.</text>
</comment>
<evidence type="ECO:0000259" key="7">
    <source>
        <dbReference type="SMART" id="SM01082"/>
    </source>
</evidence>
<proteinExistence type="inferred from homology"/>
<dbReference type="EMBL" id="ML213590">
    <property type="protein sequence ID" value="TFK44170.1"/>
    <property type="molecule type" value="Genomic_DNA"/>
</dbReference>
<dbReference type="Proteomes" id="UP000308652">
    <property type="component" value="Unassembled WGS sequence"/>
</dbReference>